<accession>A0ABR3TG67</accession>
<dbReference type="InterPro" id="IPR011765">
    <property type="entry name" value="Pept_M16_N"/>
</dbReference>
<dbReference type="PANTHER" id="PTHR43016:SF16">
    <property type="entry name" value="METALLOPROTEASE, PUTATIVE (AFU_ORTHOLOGUE AFUA_4G07610)-RELATED"/>
    <property type="match status" value="1"/>
</dbReference>
<evidence type="ECO:0000313" key="4">
    <source>
        <dbReference type="EMBL" id="KAL1638530.1"/>
    </source>
</evidence>
<reference evidence="4 5" key="1">
    <citation type="journal article" date="2023" name="Plant Dis.">
        <title>First Report of Diplodia intermedia Causing Canker and Dieback Diseases on Apple Trees in Canada.</title>
        <authorList>
            <person name="Ellouze W."/>
            <person name="Ilyukhin E."/>
            <person name="Sulman M."/>
            <person name="Ali S."/>
        </authorList>
    </citation>
    <scope>NUCLEOTIDE SEQUENCE [LARGE SCALE GENOMIC DNA]</scope>
    <source>
        <strain evidence="4 5">M45-28</strain>
    </source>
</reference>
<name>A0ABR3TG67_9PEZI</name>
<evidence type="ECO:0000259" key="3">
    <source>
        <dbReference type="Pfam" id="PF05193"/>
    </source>
</evidence>
<dbReference type="SUPFAM" id="SSF63411">
    <property type="entry name" value="LuxS/MPP-like metallohydrolase"/>
    <property type="match status" value="4"/>
</dbReference>
<feature type="region of interest" description="Disordered" evidence="1">
    <location>
        <begin position="1011"/>
        <end position="1064"/>
    </location>
</feature>
<dbReference type="InterPro" id="IPR007863">
    <property type="entry name" value="Peptidase_M16_C"/>
</dbReference>
<feature type="domain" description="Peptidase M16 C-terminal" evidence="3">
    <location>
        <begin position="199"/>
        <end position="381"/>
    </location>
</feature>
<feature type="compositionally biased region" description="Acidic residues" evidence="1">
    <location>
        <begin position="1023"/>
        <end position="1064"/>
    </location>
</feature>
<dbReference type="InterPro" id="IPR011249">
    <property type="entry name" value="Metalloenz_LuxS/M16"/>
</dbReference>
<dbReference type="EMBL" id="JAKEKT020000079">
    <property type="protein sequence ID" value="KAL1638530.1"/>
    <property type="molecule type" value="Genomic_DNA"/>
</dbReference>
<dbReference type="Pfam" id="PF00675">
    <property type="entry name" value="Peptidase_M16"/>
    <property type="match status" value="1"/>
</dbReference>
<gene>
    <name evidence="4" type="ORF">SLS58_008859</name>
</gene>
<sequence>MPGLVNSKSHFKTIQQFEADYAPAKFSQYESSRTGMRVVVVDRKGPKVNGYFALATEIHDDSGAPHTLEHLCFMGSRSYKYKGVLDRLATRAYSNTNAWTATDHTAYTLDTAGWDGFAQILPVYLEHVLLPTLTDEGCYTEVHHIDGTGKDAGVVYSEMQGVQNTQGELMELHARRLLYPEGNGFRYETGGMMEQLRVLTADRIRAFHKDMYQPKNLCLVITGEVDHENLLSILDKFENGILDAMPPLDAPFKRPWVDSDPTLPLSKTIVDTVEFPEDDESTGEILIGFFGPKCNDILNGTAMDVLLTYLAESSVSLLENIIVEKEQIASAVYYQTDNRTDTVVWFTLSAVATEKLSEVEKRFFEILKEAASKPVDMTYMSDCIDRLKKQVMLTTENSLDRFADAIIQDHLFGERDGSTLYDGLHSLRVFESLKKWTDKQWRDFLSKWLADAHHVSILGVPSRKLSKKLKSDEKARVKDQRERLGEEGLKKLAQKLEEAKAENDKPIPPEILESFKVPGVESIHFIPTTTARSGLAKKLGNLDNDVQKHVDQDKSEIPLFVHFESIPTNFVHVSFVLCTGSIPLHLKPLLTVYINNFFTTPIVRDGKRMEFEQVVTELEKDTVTYRIDAGSAIGNSELLRVRLSVEREMYETAIKWLKDIFFNSVFDVERLKATLTKMLADIPDEKRSGHDMAYAVDSMLHYAPISSSRTQNTLVKALYLKRINKLLAKDPDAVIGRLEDLRKSLLRFSNMRVLVVADVSKLSDPVAAWKPFVVNLDTTQPLAPLDSRRDALSDAAKNPGQFNYMIPMSTIDSSYALFTARGPDSYQHPSLPALMVALSYLEAVEGPLWVAVRGTGLAYGTSFARGTDTGLLGYRIYRSPDTFKAYSTSRGVVEDFISGARPFEKHALEGAISTIVEGFADEQPTMVSAATLGFVNQVVKGIPKDWNKGMLEKVREVGLDDIKAVLKEFVLPVFLPGKANVVVTCATIMEEDLKKNLESVGFKPEVRTLASFQDDYGLKPEPGDEEDEAEDEDEDEDDDDDEGEDDDEEEGSEDGTEDDESDGE</sequence>
<keyword evidence="5" id="KW-1185">Reference proteome</keyword>
<evidence type="ECO:0000313" key="5">
    <source>
        <dbReference type="Proteomes" id="UP001521184"/>
    </source>
</evidence>
<evidence type="ECO:0000256" key="1">
    <source>
        <dbReference type="SAM" id="MobiDB-lite"/>
    </source>
</evidence>
<dbReference type="Proteomes" id="UP001521184">
    <property type="component" value="Unassembled WGS sequence"/>
</dbReference>
<evidence type="ECO:0008006" key="6">
    <source>
        <dbReference type="Google" id="ProtNLM"/>
    </source>
</evidence>
<protein>
    <recommendedName>
        <fullName evidence="6">Zinc metalloprotease</fullName>
    </recommendedName>
</protein>
<evidence type="ECO:0000259" key="2">
    <source>
        <dbReference type="Pfam" id="PF00675"/>
    </source>
</evidence>
<feature type="domain" description="Peptidase M16 N-terminal" evidence="2">
    <location>
        <begin position="59"/>
        <end position="139"/>
    </location>
</feature>
<comment type="caution">
    <text evidence="4">The sequence shown here is derived from an EMBL/GenBank/DDBJ whole genome shotgun (WGS) entry which is preliminary data.</text>
</comment>
<dbReference type="Gene3D" id="3.30.830.10">
    <property type="entry name" value="Metalloenzyme, LuxS/M16 peptidase-like"/>
    <property type="match status" value="4"/>
</dbReference>
<dbReference type="Pfam" id="PF05193">
    <property type="entry name" value="Peptidase_M16_C"/>
    <property type="match status" value="1"/>
</dbReference>
<dbReference type="PANTHER" id="PTHR43016">
    <property type="entry name" value="PRESEQUENCE PROTEASE"/>
    <property type="match status" value="1"/>
</dbReference>
<organism evidence="4 5">
    <name type="scientific">Diplodia intermedia</name>
    <dbReference type="NCBI Taxonomy" id="856260"/>
    <lineage>
        <taxon>Eukaryota</taxon>
        <taxon>Fungi</taxon>
        <taxon>Dikarya</taxon>
        <taxon>Ascomycota</taxon>
        <taxon>Pezizomycotina</taxon>
        <taxon>Dothideomycetes</taxon>
        <taxon>Dothideomycetes incertae sedis</taxon>
        <taxon>Botryosphaeriales</taxon>
        <taxon>Botryosphaeriaceae</taxon>
        <taxon>Diplodia</taxon>
    </lineage>
</organism>
<proteinExistence type="predicted"/>